<gene>
    <name evidence="6" type="ORF">I5M27_06270</name>
</gene>
<feature type="domain" description="Glycosyltransferase 2-like" evidence="5">
    <location>
        <begin position="42"/>
        <end position="146"/>
    </location>
</feature>
<keyword evidence="3" id="KW-0808">Transferase</keyword>
<evidence type="ECO:0000313" key="7">
    <source>
        <dbReference type="Proteomes" id="UP000644147"/>
    </source>
</evidence>
<dbReference type="Pfam" id="PF00535">
    <property type="entry name" value="Glycos_transf_2"/>
    <property type="match status" value="1"/>
</dbReference>
<evidence type="ECO:0000256" key="1">
    <source>
        <dbReference type="ARBA" id="ARBA00006739"/>
    </source>
</evidence>
<dbReference type="Gene3D" id="3.90.550.10">
    <property type="entry name" value="Spore Coat Polysaccharide Biosynthesis Protein SpsA, Chain A"/>
    <property type="match status" value="1"/>
</dbReference>
<feature type="transmembrane region" description="Helical" evidence="4">
    <location>
        <begin position="309"/>
        <end position="331"/>
    </location>
</feature>
<feature type="transmembrane region" description="Helical" evidence="4">
    <location>
        <begin position="283"/>
        <end position="303"/>
    </location>
</feature>
<proteinExistence type="inferred from homology"/>
<evidence type="ECO:0000313" key="6">
    <source>
        <dbReference type="EMBL" id="MBK0402583.1"/>
    </source>
</evidence>
<dbReference type="PANTHER" id="PTHR43630:SF1">
    <property type="entry name" value="POLY-BETA-1,6-N-ACETYL-D-GLUCOSAMINE SYNTHASE"/>
    <property type="match status" value="1"/>
</dbReference>
<keyword evidence="2" id="KW-0328">Glycosyltransferase</keyword>
<protein>
    <submittedName>
        <fullName evidence="6">Glycosyltransferase</fullName>
    </submittedName>
</protein>
<keyword evidence="7" id="KW-1185">Reference proteome</keyword>
<keyword evidence="4" id="KW-0472">Membrane</keyword>
<dbReference type="RefSeq" id="WP_200505327.1">
    <property type="nucleotide sequence ID" value="NZ_JAEHFX010000002.1"/>
</dbReference>
<evidence type="ECO:0000259" key="5">
    <source>
        <dbReference type="Pfam" id="PF00535"/>
    </source>
</evidence>
<feature type="transmembrane region" description="Helical" evidence="4">
    <location>
        <begin position="343"/>
        <end position="366"/>
    </location>
</feature>
<dbReference type="SUPFAM" id="SSF53448">
    <property type="entry name" value="Nucleotide-diphospho-sugar transferases"/>
    <property type="match status" value="1"/>
</dbReference>
<dbReference type="PANTHER" id="PTHR43630">
    <property type="entry name" value="POLY-BETA-1,6-N-ACETYL-D-GLUCOSAMINE SYNTHASE"/>
    <property type="match status" value="1"/>
</dbReference>
<comment type="caution">
    <text evidence="6">The sequence shown here is derived from an EMBL/GenBank/DDBJ whole genome shotgun (WGS) entry which is preliminary data.</text>
</comment>
<keyword evidence="4" id="KW-1133">Transmembrane helix</keyword>
<accession>A0ABS1BZI5</accession>
<evidence type="ECO:0000256" key="2">
    <source>
        <dbReference type="ARBA" id="ARBA00022676"/>
    </source>
</evidence>
<dbReference type="Proteomes" id="UP000644147">
    <property type="component" value="Unassembled WGS sequence"/>
</dbReference>
<dbReference type="InterPro" id="IPR001173">
    <property type="entry name" value="Glyco_trans_2-like"/>
</dbReference>
<reference evidence="6 7" key="1">
    <citation type="submission" date="2020-12" db="EMBL/GenBank/DDBJ databases">
        <title>Bacterial novel species Adhaeribacter sp. BT258 isolated from soil.</title>
        <authorList>
            <person name="Jung H.-Y."/>
        </authorList>
    </citation>
    <scope>NUCLEOTIDE SEQUENCE [LARGE SCALE GENOMIC DNA]</scope>
    <source>
        <strain evidence="6 7">BT258</strain>
    </source>
</reference>
<feature type="transmembrane region" description="Helical" evidence="4">
    <location>
        <begin position="6"/>
        <end position="26"/>
    </location>
</feature>
<dbReference type="InterPro" id="IPR029044">
    <property type="entry name" value="Nucleotide-diphossugar_trans"/>
</dbReference>
<evidence type="ECO:0000256" key="3">
    <source>
        <dbReference type="ARBA" id="ARBA00022679"/>
    </source>
</evidence>
<comment type="similarity">
    <text evidence="1">Belongs to the glycosyltransferase 2 family.</text>
</comment>
<evidence type="ECO:0000256" key="4">
    <source>
        <dbReference type="SAM" id="Phobius"/>
    </source>
</evidence>
<dbReference type="EMBL" id="JAEHFX010000002">
    <property type="protein sequence ID" value="MBK0402583.1"/>
    <property type="molecule type" value="Genomic_DNA"/>
</dbReference>
<keyword evidence="4" id="KW-0812">Transmembrane</keyword>
<name>A0ABS1BZI5_9BACT</name>
<organism evidence="6 7">
    <name type="scientific">Adhaeribacter terrigena</name>
    <dbReference type="NCBI Taxonomy" id="2793070"/>
    <lineage>
        <taxon>Bacteria</taxon>
        <taxon>Pseudomonadati</taxon>
        <taxon>Bacteroidota</taxon>
        <taxon>Cytophagia</taxon>
        <taxon>Cytophagales</taxon>
        <taxon>Hymenobacteraceae</taxon>
        <taxon>Adhaeribacter</taxon>
    </lineage>
</organism>
<sequence>MIAVLTFLVLGYSVFILAAIIGWLRYSAPEIPENYKPQTRISLLIAVRNEAENIGHLLRDLAAQRFPKTHFEVIIIDDHSDDGTAEIVRTFMAGSEMDLQLLRLEKGRGEGKKSAIAFGLEHAKGELIVQTDGDCRVQPVWLTLLEYQYVSEGAKFISGPVCLTAEDSLFQNMQVVEFASLIGSGAASMGLGKPNMCNGANLAYEKAAFYAVNGYAGNEKIPSGDDEFLMHKMQAAFPGKVKFLKANAATVYTAACETVSQFMAQRIRWASKWKYYKNPAAQVLALLVFGVNFILPVALIFWLTDRLEGNIFCSFFLLKTTVDFVFLGLILKFFRRTKYLIYILPLQLVYMPYVVLTALAGLAGTYRWKGRTLKNDDGNGS</sequence>